<dbReference type="GO" id="GO:0006412">
    <property type="term" value="P:translation"/>
    <property type="evidence" value="ECO:0007669"/>
    <property type="project" value="UniProtKB-UniRule"/>
</dbReference>
<proteinExistence type="inferred from homology"/>
<evidence type="ECO:0000256" key="1">
    <source>
        <dbReference type="ARBA" id="ARBA00008563"/>
    </source>
</evidence>
<dbReference type="GO" id="GO:0003735">
    <property type="term" value="F:structural constituent of ribosome"/>
    <property type="evidence" value="ECO:0007669"/>
    <property type="project" value="InterPro"/>
</dbReference>
<evidence type="ECO:0000256" key="3">
    <source>
        <dbReference type="ARBA" id="ARBA00023274"/>
    </source>
</evidence>
<reference evidence="7" key="1">
    <citation type="submission" date="2017-09" db="EMBL/GenBank/DDBJ databases">
        <title>Depth-based differentiation of microbial function through sediment-hosted aquifers and enrichment of novel symbionts in the deep terrestrial subsurface.</title>
        <authorList>
            <person name="Probst A.J."/>
            <person name="Ladd B."/>
            <person name="Jarett J.K."/>
            <person name="Geller-Mcgrath D.E."/>
            <person name="Sieber C.M.K."/>
            <person name="Emerson J.B."/>
            <person name="Anantharaman K."/>
            <person name="Thomas B.C."/>
            <person name="Malmstrom R."/>
            <person name="Stieglmeier M."/>
            <person name="Klingl A."/>
            <person name="Woyke T."/>
            <person name="Ryan C.M."/>
            <person name="Banfield J.F."/>
        </authorList>
    </citation>
    <scope>NUCLEOTIDE SEQUENCE [LARGE SCALE GENOMIC DNA]</scope>
</reference>
<evidence type="ECO:0000256" key="4">
    <source>
        <dbReference type="HAMAP-Rule" id="MF_01363"/>
    </source>
</evidence>
<accession>A0A2H0WA89</accession>
<dbReference type="InterPro" id="IPR036164">
    <property type="entry name" value="bL21-like_sf"/>
</dbReference>
<dbReference type="GO" id="GO:0005840">
    <property type="term" value="C:ribosome"/>
    <property type="evidence" value="ECO:0007669"/>
    <property type="project" value="UniProtKB-KW"/>
</dbReference>
<organism evidence="6 7">
    <name type="scientific">Candidatus Beckwithbacteria bacterium CG10_big_fil_rev_8_21_14_0_10_34_10</name>
    <dbReference type="NCBI Taxonomy" id="1974495"/>
    <lineage>
        <taxon>Bacteria</taxon>
        <taxon>Candidatus Beckwithiibacteriota</taxon>
    </lineage>
</organism>
<evidence type="ECO:0000313" key="7">
    <source>
        <dbReference type="Proteomes" id="UP000230093"/>
    </source>
</evidence>
<dbReference type="PANTHER" id="PTHR21349:SF0">
    <property type="entry name" value="LARGE RIBOSOMAL SUBUNIT PROTEIN BL21M"/>
    <property type="match status" value="1"/>
</dbReference>
<protein>
    <recommendedName>
        <fullName evidence="4">Large ribosomal subunit protein bL21</fullName>
    </recommendedName>
</protein>
<dbReference type="SUPFAM" id="SSF141091">
    <property type="entry name" value="L21p-like"/>
    <property type="match status" value="1"/>
</dbReference>
<comment type="function">
    <text evidence="4 5">This protein binds to 23S rRNA in the presence of protein L20.</text>
</comment>
<dbReference type="PANTHER" id="PTHR21349">
    <property type="entry name" value="50S RIBOSOMAL PROTEIN L21"/>
    <property type="match status" value="1"/>
</dbReference>
<dbReference type="InterPro" id="IPR028909">
    <property type="entry name" value="bL21-like"/>
</dbReference>
<gene>
    <name evidence="4 6" type="primary">rplU</name>
    <name evidence="6" type="ORF">COT75_00020</name>
</gene>
<dbReference type="GO" id="GO:1990904">
    <property type="term" value="C:ribonucleoprotein complex"/>
    <property type="evidence" value="ECO:0007669"/>
    <property type="project" value="UniProtKB-KW"/>
</dbReference>
<evidence type="ECO:0000256" key="5">
    <source>
        <dbReference type="RuleBase" id="RU000562"/>
    </source>
</evidence>
<sequence length="109" mass="12709">MFNKDKYVVIKTSGRQFIVSEGQELVTEKLEGKKDQEIIFKDVLLAKKDGSKFELGQPLVKKIVVKAKILDQFKDKKVRVAKFRAKSRYRLVKGHRQLKTKIKITKITF</sequence>
<keyword evidence="4 5" id="KW-0699">rRNA-binding</keyword>
<dbReference type="InterPro" id="IPR001787">
    <property type="entry name" value="Ribosomal_bL21"/>
</dbReference>
<keyword evidence="3 4" id="KW-0687">Ribonucleoprotein</keyword>
<keyword evidence="2 4" id="KW-0689">Ribosomal protein</keyword>
<dbReference type="NCBIfam" id="TIGR00061">
    <property type="entry name" value="L21"/>
    <property type="match status" value="1"/>
</dbReference>
<name>A0A2H0WA89_9BACT</name>
<dbReference type="AlphaFoldDB" id="A0A2H0WA89"/>
<keyword evidence="4 5" id="KW-0694">RNA-binding</keyword>
<dbReference type="Proteomes" id="UP000230093">
    <property type="component" value="Unassembled WGS sequence"/>
</dbReference>
<evidence type="ECO:0000256" key="2">
    <source>
        <dbReference type="ARBA" id="ARBA00022980"/>
    </source>
</evidence>
<dbReference type="EMBL" id="PEZT01000001">
    <property type="protein sequence ID" value="PIS09581.1"/>
    <property type="molecule type" value="Genomic_DNA"/>
</dbReference>
<evidence type="ECO:0000313" key="6">
    <source>
        <dbReference type="EMBL" id="PIS09581.1"/>
    </source>
</evidence>
<dbReference type="GO" id="GO:0019843">
    <property type="term" value="F:rRNA binding"/>
    <property type="evidence" value="ECO:0007669"/>
    <property type="project" value="UniProtKB-UniRule"/>
</dbReference>
<dbReference type="GO" id="GO:0005737">
    <property type="term" value="C:cytoplasm"/>
    <property type="evidence" value="ECO:0007669"/>
    <property type="project" value="UniProtKB-ARBA"/>
</dbReference>
<dbReference type="Pfam" id="PF00829">
    <property type="entry name" value="Ribosomal_L21p"/>
    <property type="match status" value="1"/>
</dbReference>
<comment type="caution">
    <text evidence="6">The sequence shown here is derived from an EMBL/GenBank/DDBJ whole genome shotgun (WGS) entry which is preliminary data.</text>
</comment>
<comment type="similarity">
    <text evidence="1 4 5">Belongs to the bacterial ribosomal protein bL21 family.</text>
</comment>
<dbReference type="HAMAP" id="MF_01363">
    <property type="entry name" value="Ribosomal_bL21"/>
    <property type="match status" value="1"/>
</dbReference>
<comment type="subunit">
    <text evidence="4">Part of the 50S ribosomal subunit. Contacts protein L20.</text>
</comment>